<dbReference type="GO" id="GO:0017101">
    <property type="term" value="C:aminoacyl-tRNA synthetase multienzyme complex"/>
    <property type="evidence" value="ECO:0007669"/>
    <property type="project" value="TreeGrafter"/>
</dbReference>
<feature type="region of interest" description="Disordered" evidence="11">
    <location>
        <begin position="1"/>
        <end position="73"/>
    </location>
</feature>
<dbReference type="Proteomes" id="UP000245783">
    <property type="component" value="Unassembled WGS sequence"/>
</dbReference>
<dbReference type="PROSITE" id="PS50862">
    <property type="entry name" value="AA_TRNA_LIGASE_II"/>
    <property type="match status" value="1"/>
</dbReference>
<dbReference type="PANTHER" id="PTHR43450">
    <property type="entry name" value="ASPARTYL-TRNA SYNTHETASE"/>
    <property type="match status" value="1"/>
</dbReference>
<name>A0A316VR15_9BASI</name>
<evidence type="ECO:0000256" key="7">
    <source>
        <dbReference type="ARBA" id="ARBA00022840"/>
    </source>
</evidence>
<dbReference type="InterPro" id="IPR045864">
    <property type="entry name" value="aa-tRNA-synth_II/BPL/LPL"/>
</dbReference>
<gene>
    <name evidence="13" type="ORF">IE81DRAFT_306220</name>
</gene>
<accession>A0A316VR15</accession>
<dbReference type="OrthoDB" id="372395at2759"/>
<evidence type="ECO:0000256" key="4">
    <source>
        <dbReference type="ARBA" id="ARBA00022490"/>
    </source>
</evidence>
<dbReference type="HAMAP" id="MF_02075">
    <property type="entry name" value="Asp_tRNA_synth_type2"/>
    <property type="match status" value="1"/>
</dbReference>
<dbReference type="InterPro" id="IPR002312">
    <property type="entry name" value="Asp/Asn-tRNA-synth_IIb"/>
</dbReference>
<dbReference type="Gene3D" id="3.30.930.10">
    <property type="entry name" value="Bira Bifunctional Protein, Domain 2"/>
    <property type="match status" value="1"/>
</dbReference>
<dbReference type="FunFam" id="3.30.930.10:FF:000013">
    <property type="entry name" value="Aspartate--tRNA ligase, cytoplasmic"/>
    <property type="match status" value="1"/>
</dbReference>
<feature type="domain" description="Aminoacyl-transfer RNA synthetases class-II family profile" evidence="12">
    <location>
        <begin position="263"/>
        <end position="560"/>
    </location>
</feature>
<dbReference type="PRINTS" id="PR01042">
    <property type="entry name" value="TRNASYNTHASP"/>
</dbReference>
<dbReference type="Pfam" id="PF00152">
    <property type="entry name" value="tRNA-synt_2"/>
    <property type="match status" value="1"/>
</dbReference>
<dbReference type="SUPFAM" id="SSF50249">
    <property type="entry name" value="Nucleic acid-binding proteins"/>
    <property type="match status" value="1"/>
</dbReference>
<evidence type="ECO:0000256" key="3">
    <source>
        <dbReference type="ARBA" id="ARBA00012841"/>
    </source>
</evidence>
<organism evidence="13 14">
    <name type="scientific">Ceraceosorus guamensis</name>
    <dbReference type="NCBI Taxonomy" id="1522189"/>
    <lineage>
        <taxon>Eukaryota</taxon>
        <taxon>Fungi</taxon>
        <taxon>Dikarya</taxon>
        <taxon>Basidiomycota</taxon>
        <taxon>Ustilaginomycotina</taxon>
        <taxon>Exobasidiomycetes</taxon>
        <taxon>Ceraceosorales</taxon>
        <taxon>Ceraceosoraceae</taxon>
        <taxon>Ceraceosorus</taxon>
    </lineage>
</organism>
<dbReference type="AlphaFoldDB" id="A0A316VR15"/>
<comment type="catalytic activity">
    <reaction evidence="10">
        <text>tRNA(Asp) + L-aspartate + ATP = L-aspartyl-tRNA(Asp) + AMP + diphosphate</text>
        <dbReference type="Rhea" id="RHEA:19649"/>
        <dbReference type="Rhea" id="RHEA-COMP:9660"/>
        <dbReference type="Rhea" id="RHEA-COMP:9678"/>
        <dbReference type="ChEBI" id="CHEBI:29991"/>
        <dbReference type="ChEBI" id="CHEBI:30616"/>
        <dbReference type="ChEBI" id="CHEBI:33019"/>
        <dbReference type="ChEBI" id="CHEBI:78442"/>
        <dbReference type="ChEBI" id="CHEBI:78516"/>
        <dbReference type="ChEBI" id="CHEBI:456215"/>
        <dbReference type="EC" id="6.1.1.12"/>
    </reaction>
</comment>
<keyword evidence="7" id="KW-0067">ATP-binding</keyword>
<keyword evidence="4" id="KW-0963">Cytoplasm</keyword>
<dbReference type="NCBIfam" id="NF003483">
    <property type="entry name" value="PRK05159.1"/>
    <property type="match status" value="1"/>
</dbReference>
<dbReference type="GO" id="GO:0005524">
    <property type="term" value="F:ATP binding"/>
    <property type="evidence" value="ECO:0007669"/>
    <property type="project" value="UniProtKB-KW"/>
</dbReference>
<dbReference type="InParanoid" id="A0A316VR15"/>
<evidence type="ECO:0000313" key="14">
    <source>
        <dbReference type="Proteomes" id="UP000245783"/>
    </source>
</evidence>
<dbReference type="InterPro" id="IPR004523">
    <property type="entry name" value="Asp-tRNA_synthase_2"/>
</dbReference>
<dbReference type="FunCoup" id="A0A316VR15">
    <property type="interactions" value="569"/>
</dbReference>
<dbReference type="GO" id="GO:0005829">
    <property type="term" value="C:cytosol"/>
    <property type="evidence" value="ECO:0007669"/>
    <property type="project" value="TreeGrafter"/>
</dbReference>
<evidence type="ECO:0000256" key="10">
    <source>
        <dbReference type="ARBA" id="ARBA00047904"/>
    </source>
</evidence>
<dbReference type="STRING" id="1522189.A0A316VR15"/>
<evidence type="ECO:0000256" key="11">
    <source>
        <dbReference type="SAM" id="MobiDB-lite"/>
    </source>
</evidence>
<reference evidence="13 14" key="1">
    <citation type="journal article" date="2018" name="Mol. Biol. Evol.">
        <title>Broad Genomic Sampling Reveals a Smut Pathogenic Ancestry of the Fungal Clade Ustilaginomycotina.</title>
        <authorList>
            <person name="Kijpornyongpan T."/>
            <person name="Mondo S.J."/>
            <person name="Barry K."/>
            <person name="Sandor L."/>
            <person name="Lee J."/>
            <person name="Lipzen A."/>
            <person name="Pangilinan J."/>
            <person name="LaButti K."/>
            <person name="Hainaut M."/>
            <person name="Henrissat B."/>
            <person name="Grigoriev I.V."/>
            <person name="Spatafora J.W."/>
            <person name="Aime M.C."/>
        </authorList>
    </citation>
    <scope>NUCLEOTIDE SEQUENCE [LARGE SCALE GENOMIC DNA]</scope>
    <source>
        <strain evidence="13 14">MCA 4658</strain>
    </source>
</reference>
<protein>
    <recommendedName>
        <fullName evidence="3">aspartate--tRNA ligase</fullName>
        <ecNumber evidence="3">6.1.1.12</ecNumber>
    </recommendedName>
</protein>
<dbReference type="Gene3D" id="2.40.50.140">
    <property type="entry name" value="Nucleic acid-binding proteins"/>
    <property type="match status" value="1"/>
</dbReference>
<dbReference type="PANTHER" id="PTHR43450:SF1">
    <property type="entry name" value="ASPARTATE--TRNA LIGASE, CYTOPLASMIC"/>
    <property type="match status" value="1"/>
</dbReference>
<evidence type="ECO:0000256" key="6">
    <source>
        <dbReference type="ARBA" id="ARBA00022741"/>
    </source>
</evidence>
<dbReference type="SUPFAM" id="SSF55681">
    <property type="entry name" value="Class II aaRS and biotin synthetases"/>
    <property type="match status" value="1"/>
</dbReference>
<dbReference type="InterPro" id="IPR004364">
    <property type="entry name" value="Aa-tRNA-synt_II"/>
</dbReference>
<evidence type="ECO:0000256" key="1">
    <source>
        <dbReference type="ARBA" id="ARBA00004496"/>
    </source>
</evidence>
<keyword evidence="8" id="KW-0648">Protein biosynthesis</keyword>
<keyword evidence="14" id="KW-1185">Reference proteome</keyword>
<evidence type="ECO:0000256" key="2">
    <source>
        <dbReference type="ARBA" id="ARBA00005312"/>
    </source>
</evidence>
<evidence type="ECO:0000313" key="13">
    <source>
        <dbReference type="EMBL" id="PWN39664.1"/>
    </source>
</evidence>
<keyword evidence="9 13" id="KW-0030">Aminoacyl-tRNA synthetase</keyword>
<proteinExistence type="inferred from homology"/>
<dbReference type="CDD" id="cd00776">
    <property type="entry name" value="AsxRS_core"/>
    <property type="match status" value="1"/>
</dbReference>
<comment type="similarity">
    <text evidence="2">Belongs to the class-II aminoacyl-tRNA synthetase family. Type 2 subfamily.</text>
</comment>
<dbReference type="NCBIfam" id="TIGR00458">
    <property type="entry name" value="aspS_nondisc"/>
    <property type="match status" value="1"/>
</dbReference>
<dbReference type="GO" id="GO:0006422">
    <property type="term" value="P:aspartyl-tRNA aminoacylation"/>
    <property type="evidence" value="ECO:0007669"/>
    <property type="project" value="InterPro"/>
</dbReference>
<feature type="compositionally biased region" description="Basic and acidic residues" evidence="11">
    <location>
        <begin position="51"/>
        <end position="73"/>
    </location>
</feature>
<dbReference type="InterPro" id="IPR012340">
    <property type="entry name" value="NA-bd_OB-fold"/>
</dbReference>
<dbReference type="GO" id="GO:0004815">
    <property type="term" value="F:aspartate-tRNA ligase activity"/>
    <property type="evidence" value="ECO:0007669"/>
    <property type="project" value="UniProtKB-EC"/>
</dbReference>
<dbReference type="InterPro" id="IPR006195">
    <property type="entry name" value="aa-tRNA-synth_II"/>
</dbReference>
<evidence type="ECO:0000256" key="8">
    <source>
        <dbReference type="ARBA" id="ARBA00022917"/>
    </source>
</evidence>
<sequence>MTTPQDAASAAEGAGISQAASTNEQVEIKQVEELNEDGTPLSDNQKKKRAKALEKERKKAETAAKVAAEKEAREKADVDFSAQNYGALPLNQSQERTGRAYASIAQFNGSRDGEAVFFTARIQTSRSPSAKMVFLTLRNRFDCVQAVLAQAPERVSKQFVKWAASLVPETLVAVEGTLVKSPVPIESATVTVKDAEVRISKLHVISAITTDGPLPFYVDEAVRSDAEVAASQSTDRPMATIGLDTRLDNRVLDLRTVTNQAIFRIQHGVCRLFREYLEDADFIELHTPKLQGAATESGASVFKVSYFKGDAFLAQSPQLAKQMAISADFGRVYEIGPVFRAEDSNTPRHMTEFTGVDLEMAFDEHYHEVLDLLRKLFSFIFQQLPKRYAREFALVKRQYPVPDFEVPDEVPRITFQEAVDMLRADGVEIADNEDFSTEQERRVGALVKEKYHSDFVAIDKYPLAVRPFYTMPDPQNPAVSNSYDFLMRGQEILSGAQRVHDAGLLEKRMAEAGIKPSDMPSYLNAFRSGCPPHAGAGIGLERVVFLMLGLGNIRRASLFPRDPKRLEP</sequence>
<evidence type="ECO:0000256" key="5">
    <source>
        <dbReference type="ARBA" id="ARBA00022598"/>
    </source>
</evidence>
<dbReference type="EMBL" id="KZ819451">
    <property type="protein sequence ID" value="PWN39664.1"/>
    <property type="molecule type" value="Genomic_DNA"/>
</dbReference>
<dbReference type="GeneID" id="37034211"/>
<comment type="subcellular location">
    <subcellularLocation>
        <location evidence="1">Cytoplasm</location>
    </subcellularLocation>
</comment>
<dbReference type="EC" id="6.1.1.12" evidence="3"/>
<evidence type="ECO:0000259" key="12">
    <source>
        <dbReference type="PROSITE" id="PS50862"/>
    </source>
</evidence>
<dbReference type="CDD" id="cd04320">
    <property type="entry name" value="AspRS_cyto_N"/>
    <property type="match status" value="1"/>
</dbReference>
<evidence type="ECO:0000256" key="9">
    <source>
        <dbReference type="ARBA" id="ARBA00023146"/>
    </source>
</evidence>
<keyword evidence="6" id="KW-0547">Nucleotide-binding</keyword>
<dbReference type="RefSeq" id="XP_025366824.1">
    <property type="nucleotide sequence ID" value="XM_025512341.1"/>
</dbReference>
<keyword evidence="5" id="KW-0436">Ligase</keyword>
<dbReference type="GO" id="GO:0003723">
    <property type="term" value="F:RNA binding"/>
    <property type="evidence" value="ECO:0007669"/>
    <property type="project" value="TreeGrafter"/>
</dbReference>